<feature type="region of interest" description="Disordered" evidence="1">
    <location>
        <begin position="1"/>
        <end position="94"/>
    </location>
</feature>
<protein>
    <submittedName>
        <fullName evidence="3">Uncharacterized protein</fullName>
    </submittedName>
</protein>
<dbReference type="RefSeq" id="WP_193117789.1">
    <property type="nucleotide sequence ID" value="NZ_BAAAIR010000046.1"/>
</dbReference>
<reference evidence="4" key="1">
    <citation type="journal article" date="2019" name="Int. J. Syst. Evol. Microbiol.">
        <title>The Global Catalogue of Microorganisms (GCM) 10K type strain sequencing project: providing services to taxonomists for standard genome sequencing and annotation.</title>
        <authorList>
            <consortium name="The Broad Institute Genomics Platform"/>
            <consortium name="The Broad Institute Genome Sequencing Center for Infectious Disease"/>
            <person name="Wu L."/>
            <person name="Ma J."/>
        </authorList>
    </citation>
    <scope>NUCLEOTIDE SEQUENCE [LARGE SCALE GENOMIC DNA]</scope>
    <source>
        <strain evidence="4">CGMCC 1.16455</strain>
    </source>
</reference>
<keyword evidence="2" id="KW-0472">Membrane</keyword>
<evidence type="ECO:0000313" key="3">
    <source>
        <dbReference type="EMBL" id="MFC5296452.1"/>
    </source>
</evidence>
<feature type="compositionally biased region" description="Low complexity" evidence="1">
    <location>
        <begin position="1"/>
        <end position="78"/>
    </location>
</feature>
<keyword evidence="2" id="KW-1133">Transmembrane helix</keyword>
<feature type="compositionally biased region" description="Acidic residues" evidence="1">
    <location>
        <begin position="79"/>
        <end position="91"/>
    </location>
</feature>
<dbReference type="GeneID" id="303298326"/>
<accession>A0ABW0FB45</accession>
<name>A0ABW0FB45_9MICO</name>
<dbReference type="Proteomes" id="UP001595937">
    <property type="component" value="Unassembled WGS sequence"/>
</dbReference>
<evidence type="ECO:0000313" key="4">
    <source>
        <dbReference type="Proteomes" id="UP001595937"/>
    </source>
</evidence>
<feature type="transmembrane region" description="Helical" evidence="2">
    <location>
        <begin position="106"/>
        <end position="127"/>
    </location>
</feature>
<dbReference type="EMBL" id="JBHSLN010000012">
    <property type="protein sequence ID" value="MFC5296452.1"/>
    <property type="molecule type" value="Genomic_DNA"/>
</dbReference>
<gene>
    <name evidence="3" type="ORF">ACFPK8_02930</name>
</gene>
<evidence type="ECO:0000256" key="2">
    <source>
        <dbReference type="SAM" id="Phobius"/>
    </source>
</evidence>
<keyword evidence="4" id="KW-1185">Reference proteome</keyword>
<proteinExistence type="predicted"/>
<evidence type="ECO:0000256" key="1">
    <source>
        <dbReference type="SAM" id="MobiDB-lite"/>
    </source>
</evidence>
<sequence length="171" mass="17007">MNDTQDPPNDTTDTSADDGAGATSASIAAESTAGAAHGADTAHAAGTADAARATDAADAADAAPADDPTDAADAAPADDPADAADTADESEGSTSFYVRRSRVPTLGFWVALAIAIPIVVALVVSPFLNFGDLTAVANFVLVAAVFVGIPLAAVAAAVDAFRHRSSRRRGR</sequence>
<organism evidence="3 4">
    <name type="scientific">Brachybacterium tyrofermentans</name>
    <dbReference type="NCBI Taxonomy" id="47848"/>
    <lineage>
        <taxon>Bacteria</taxon>
        <taxon>Bacillati</taxon>
        <taxon>Actinomycetota</taxon>
        <taxon>Actinomycetes</taxon>
        <taxon>Micrococcales</taxon>
        <taxon>Dermabacteraceae</taxon>
        <taxon>Brachybacterium</taxon>
    </lineage>
</organism>
<keyword evidence="2" id="KW-0812">Transmembrane</keyword>
<comment type="caution">
    <text evidence="3">The sequence shown here is derived from an EMBL/GenBank/DDBJ whole genome shotgun (WGS) entry which is preliminary data.</text>
</comment>
<feature type="transmembrane region" description="Helical" evidence="2">
    <location>
        <begin position="139"/>
        <end position="161"/>
    </location>
</feature>